<reference evidence="4" key="2">
    <citation type="submission" date="2020-09" db="EMBL/GenBank/DDBJ databases">
        <authorList>
            <person name="Sun Q."/>
            <person name="Ohkuma M."/>
        </authorList>
    </citation>
    <scope>NUCLEOTIDE SEQUENCE</scope>
    <source>
        <strain evidence="4">JCM 3090</strain>
    </source>
</reference>
<feature type="domain" description="DUF7144" evidence="3">
    <location>
        <begin position="43"/>
        <end position="158"/>
    </location>
</feature>
<protein>
    <recommendedName>
        <fullName evidence="3">DUF7144 domain-containing protein</fullName>
    </recommendedName>
</protein>
<feature type="transmembrane region" description="Helical" evidence="2">
    <location>
        <begin position="112"/>
        <end position="131"/>
    </location>
</feature>
<dbReference type="AlphaFoldDB" id="A0A8J3B0Q4"/>
<sequence length="165" mass="17429">MRINTDAMGKRDMTNTPNMKTTGRFDAGYVNPVEQRSSGWAGMIVFAGALFVMLGAFHVIMGLVAILDPGYYLVTGGGLAISIDYTAWGWIHLAFGALALATGVGVLSGRTWARVVGICVAVLSAAANLAFFAAYPLWAAIVIAIDVLTVYALAAHGREMQGSDR</sequence>
<keyword evidence="5" id="KW-1185">Reference proteome</keyword>
<keyword evidence="2" id="KW-0472">Membrane</keyword>
<name>A0A8J3B0Q4_9ACTN</name>
<evidence type="ECO:0000313" key="5">
    <source>
        <dbReference type="Proteomes" id="UP000649739"/>
    </source>
</evidence>
<proteinExistence type="predicted"/>
<accession>A0A8J3B0Q4</accession>
<dbReference type="Proteomes" id="UP000649739">
    <property type="component" value="Unassembled WGS sequence"/>
</dbReference>
<feature type="transmembrane region" description="Helical" evidence="2">
    <location>
        <begin position="137"/>
        <end position="155"/>
    </location>
</feature>
<keyword evidence="2" id="KW-1133">Transmembrane helix</keyword>
<organism evidence="4 5">
    <name type="scientific">Pilimelia anulata</name>
    <dbReference type="NCBI Taxonomy" id="53371"/>
    <lineage>
        <taxon>Bacteria</taxon>
        <taxon>Bacillati</taxon>
        <taxon>Actinomycetota</taxon>
        <taxon>Actinomycetes</taxon>
        <taxon>Micromonosporales</taxon>
        <taxon>Micromonosporaceae</taxon>
        <taxon>Pilimelia</taxon>
    </lineage>
</organism>
<evidence type="ECO:0000259" key="3">
    <source>
        <dbReference type="Pfam" id="PF23636"/>
    </source>
</evidence>
<reference evidence="4" key="1">
    <citation type="journal article" date="2014" name="Int. J. Syst. Evol. Microbiol.">
        <title>Complete genome sequence of Corynebacterium casei LMG S-19264T (=DSM 44701T), isolated from a smear-ripened cheese.</title>
        <authorList>
            <consortium name="US DOE Joint Genome Institute (JGI-PGF)"/>
            <person name="Walter F."/>
            <person name="Albersmeier A."/>
            <person name="Kalinowski J."/>
            <person name="Ruckert C."/>
        </authorList>
    </citation>
    <scope>NUCLEOTIDE SEQUENCE</scope>
    <source>
        <strain evidence="4">JCM 3090</strain>
    </source>
</reference>
<keyword evidence="2" id="KW-0812">Transmembrane</keyword>
<evidence type="ECO:0000256" key="2">
    <source>
        <dbReference type="SAM" id="Phobius"/>
    </source>
</evidence>
<feature type="transmembrane region" description="Helical" evidence="2">
    <location>
        <begin position="44"/>
        <end position="67"/>
    </location>
</feature>
<dbReference type="InterPro" id="IPR055568">
    <property type="entry name" value="DUF7144"/>
</dbReference>
<feature type="region of interest" description="Disordered" evidence="1">
    <location>
        <begin position="1"/>
        <end position="20"/>
    </location>
</feature>
<comment type="caution">
    <text evidence="4">The sequence shown here is derived from an EMBL/GenBank/DDBJ whole genome shotgun (WGS) entry which is preliminary data.</text>
</comment>
<dbReference type="EMBL" id="BMQB01000001">
    <property type="protein sequence ID" value="GGJ81717.1"/>
    <property type="molecule type" value="Genomic_DNA"/>
</dbReference>
<feature type="transmembrane region" description="Helical" evidence="2">
    <location>
        <begin position="87"/>
        <end position="107"/>
    </location>
</feature>
<evidence type="ECO:0000256" key="1">
    <source>
        <dbReference type="SAM" id="MobiDB-lite"/>
    </source>
</evidence>
<gene>
    <name evidence="4" type="ORF">GCM10010123_09390</name>
</gene>
<evidence type="ECO:0000313" key="4">
    <source>
        <dbReference type="EMBL" id="GGJ81717.1"/>
    </source>
</evidence>
<dbReference type="Pfam" id="PF23636">
    <property type="entry name" value="DUF7144"/>
    <property type="match status" value="1"/>
</dbReference>